<dbReference type="InterPro" id="IPR035979">
    <property type="entry name" value="RBD_domain_sf"/>
</dbReference>
<evidence type="ECO:0000256" key="1">
    <source>
        <dbReference type="PROSITE-ProRule" id="PRU00176"/>
    </source>
</evidence>
<keyword evidence="1" id="KW-0694">RNA-binding</keyword>
<dbReference type="PROSITE" id="PS50102">
    <property type="entry name" value="RRM"/>
    <property type="match status" value="1"/>
</dbReference>
<keyword evidence="3" id="KW-1185">Reference proteome</keyword>
<dbReference type="SMART" id="SM00360">
    <property type="entry name" value="RRM"/>
    <property type="match status" value="1"/>
</dbReference>
<dbReference type="Gene3D" id="2.30.30.140">
    <property type="match status" value="1"/>
</dbReference>
<accession>A0A158Q6X3</accession>
<dbReference type="Pfam" id="PF00567">
    <property type="entry name" value="TUDOR"/>
    <property type="match status" value="1"/>
</dbReference>
<dbReference type="SUPFAM" id="SSF54928">
    <property type="entry name" value="RNA-binding domain, RBD"/>
    <property type="match status" value="1"/>
</dbReference>
<organism evidence="3 4">
    <name type="scientific">Elaeophora elaphi</name>
    <dbReference type="NCBI Taxonomy" id="1147741"/>
    <lineage>
        <taxon>Eukaryota</taxon>
        <taxon>Metazoa</taxon>
        <taxon>Ecdysozoa</taxon>
        <taxon>Nematoda</taxon>
        <taxon>Chromadorea</taxon>
        <taxon>Rhabditida</taxon>
        <taxon>Spirurina</taxon>
        <taxon>Spiruromorpha</taxon>
        <taxon>Filarioidea</taxon>
        <taxon>Onchocercidae</taxon>
        <taxon>Elaeophora</taxon>
    </lineage>
</organism>
<dbReference type="GO" id="GO:0005737">
    <property type="term" value="C:cytoplasm"/>
    <property type="evidence" value="ECO:0007669"/>
    <property type="project" value="UniProtKB-ARBA"/>
</dbReference>
<dbReference type="InterPro" id="IPR012677">
    <property type="entry name" value="Nucleotide-bd_a/b_plait_sf"/>
</dbReference>
<evidence type="ECO:0000259" key="2">
    <source>
        <dbReference type="PROSITE" id="PS50102"/>
    </source>
</evidence>
<dbReference type="AlphaFoldDB" id="A0A158Q6X3"/>
<proteinExistence type="predicted"/>
<reference evidence="4" key="1">
    <citation type="submission" date="2016-04" db="UniProtKB">
        <authorList>
            <consortium name="WormBaseParasite"/>
        </authorList>
    </citation>
    <scope>IDENTIFICATION</scope>
</reference>
<dbReference type="CDD" id="cd20379">
    <property type="entry name" value="Tudor_dTUD-like"/>
    <property type="match status" value="1"/>
</dbReference>
<dbReference type="Gene3D" id="3.30.70.330">
    <property type="match status" value="1"/>
</dbReference>
<dbReference type="STRING" id="1147741.A0A158Q6X3"/>
<sequence length="415" mass="47300">MTAEGDFTKLKPTDLHLPHMGTSEERTLYVQNVPETWDKWKLLHIFRRFGRIDNIKIVKKHDDSLTSAFVHMMSIADANSVINATAHDNGKIQLPELSKPLKACLIQFVRQKWNANLKTELTKPVDREAERVKSYFSIVGRSELVLAGLNIRKPIIYNERFHRHMYLAAEELVEVELVKPITEFRYWPMTFYVLTKTHVCEAENLIISNEDLNSHLVAHFERAAEVTYVVKNELLIAKPKTPNELPLRCRVLEELDGRKIRIYALDVGQTLVVQMSELKVISEYLTSIPARATPCTLYGITEPTPAFAEVACRLLENIDHLVVSAVTFEGAIAVVRAFKSNGSSINEIAEILSNEGVCNYKPPTKRQVYSRELIMSLKEREGQLSILNHEVADAILVSRRLEQDETVQLDENLIA</sequence>
<dbReference type="Proteomes" id="UP000050640">
    <property type="component" value="Unplaced"/>
</dbReference>
<dbReference type="GO" id="GO:0003723">
    <property type="term" value="F:RNA binding"/>
    <property type="evidence" value="ECO:0007669"/>
    <property type="project" value="UniProtKB-UniRule"/>
</dbReference>
<dbReference type="InterPro" id="IPR002999">
    <property type="entry name" value="Tudor"/>
</dbReference>
<dbReference type="Pfam" id="PF00076">
    <property type="entry name" value="RRM_1"/>
    <property type="match status" value="1"/>
</dbReference>
<dbReference type="WBParaSite" id="EEL_0000083801-mRNA-1">
    <property type="protein sequence ID" value="EEL_0000083801-mRNA-1"/>
    <property type="gene ID" value="EEL_0000083801"/>
</dbReference>
<dbReference type="SUPFAM" id="SSF63748">
    <property type="entry name" value="Tudor/PWWP/MBT"/>
    <property type="match status" value="1"/>
</dbReference>
<dbReference type="InterPro" id="IPR035437">
    <property type="entry name" value="SNase_OB-fold_sf"/>
</dbReference>
<protein>
    <submittedName>
        <fullName evidence="4">RRM domain-containing protein</fullName>
    </submittedName>
</protein>
<dbReference type="InterPro" id="IPR000504">
    <property type="entry name" value="RRM_dom"/>
</dbReference>
<feature type="domain" description="RRM" evidence="2">
    <location>
        <begin position="26"/>
        <end position="102"/>
    </location>
</feature>
<evidence type="ECO:0000313" key="3">
    <source>
        <dbReference type="Proteomes" id="UP000050640"/>
    </source>
</evidence>
<dbReference type="Gene3D" id="2.40.50.90">
    <property type="match status" value="1"/>
</dbReference>
<evidence type="ECO:0000313" key="4">
    <source>
        <dbReference type="WBParaSite" id="EEL_0000083801-mRNA-1"/>
    </source>
</evidence>
<dbReference type="CDD" id="cd00590">
    <property type="entry name" value="RRM_SF"/>
    <property type="match status" value="1"/>
</dbReference>
<name>A0A158Q6X3_9BILA</name>